<protein>
    <submittedName>
        <fullName evidence="2">DUF2798 domain-containing protein</fullName>
    </submittedName>
</protein>
<name>A0ABR8S9X7_9BURK</name>
<dbReference type="RefSeq" id="WP_191722600.1">
    <property type="nucleotide sequence ID" value="NZ_JACSQK010000003.1"/>
</dbReference>
<evidence type="ECO:0000313" key="3">
    <source>
        <dbReference type="Proteomes" id="UP000634919"/>
    </source>
</evidence>
<keyword evidence="1" id="KW-0472">Membrane</keyword>
<evidence type="ECO:0000313" key="2">
    <source>
        <dbReference type="EMBL" id="MBD7960199.1"/>
    </source>
</evidence>
<organism evidence="2 3">
    <name type="scientific">Comamonas avium</name>
    <dbReference type="NCBI Taxonomy" id="2762231"/>
    <lineage>
        <taxon>Bacteria</taxon>
        <taxon>Pseudomonadati</taxon>
        <taxon>Pseudomonadota</taxon>
        <taxon>Betaproteobacteria</taxon>
        <taxon>Burkholderiales</taxon>
        <taxon>Comamonadaceae</taxon>
        <taxon>Comamonas</taxon>
    </lineage>
</organism>
<feature type="transmembrane region" description="Helical" evidence="1">
    <location>
        <begin position="55"/>
        <end position="77"/>
    </location>
</feature>
<dbReference type="InterPro" id="IPR021529">
    <property type="entry name" value="DUF2798"/>
</dbReference>
<feature type="transmembrane region" description="Helical" evidence="1">
    <location>
        <begin position="21"/>
        <end position="43"/>
    </location>
</feature>
<comment type="caution">
    <text evidence="2">The sequence shown here is derived from an EMBL/GenBank/DDBJ whole genome shotgun (WGS) entry which is preliminary data.</text>
</comment>
<keyword evidence="3" id="KW-1185">Reference proteome</keyword>
<gene>
    <name evidence="2" type="ORF">H9646_06865</name>
</gene>
<keyword evidence="1" id="KW-0812">Transmembrane</keyword>
<accession>A0ABR8S9X7</accession>
<keyword evidence="1" id="KW-1133">Transmembrane helix</keyword>
<dbReference type="EMBL" id="JACSQK010000003">
    <property type="protein sequence ID" value="MBD7960199.1"/>
    <property type="molecule type" value="Genomic_DNA"/>
</dbReference>
<reference evidence="2 3" key="1">
    <citation type="submission" date="2020-08" db="EMBL/GenBank/DDBJ databases">
        <title>A Genomic Blueprint of the Chicken Gut Microbiome.</title>
        <authorList>
            <person name="Gilroy R."/>
            <person name="Ravi A."/>
            <person name="Getino M."/>
            <person name="Pursley I."/>
            <person name="Horton D.L."/>
            <person name="Alikhan N.-F."/>
            <person name="Baker D."/>
            <person name="Gharbi K."/>
            <person name="Hall N."/>
            <person name="Watson M."/>
            <person name="Adriaenssens E.M."/>
            <person name="Foster-Nyarko E."/>
            <person name="Jarju S."/>
            <person name="Secka A."/>
            <person name="Antonio M."/>
            <person name="Oren A."/>
            <person name="Chaudhuri R."/>
            <person name="La Ragione R.M."/>
            <person name="Hildebrand F."/>
            <person name="Pallen M.J."/>
        </authorList>
    </citation>
    <scope>NUCLEOTIDE SEQUENCE [LARGE SCALE GENOMIC DNA]</scope>
    <source>
        <strain evidence="2 3">Sa2CVA6</strain>
    </source>
</reference>
<evidence type="ECO:0000256" key="1">
    <source>
        <dbReference type="SAM" id="Phobius"/>
    </source>
</evidence>
<proteinExistence type="predicted"/>
<dbReference type="Proteomes" id="UP000634919">
    <property type="component" value="Unassembled WGS sequence"/>
</dbReference>
<sequence length="90" mass="9918">MNTSESQPVSARKKLHRRYTPIVFSLYMAAIMALLMCSTIVAVNHGLSAGYVAQVFKAYVVAMPVAFFCVLIVRPVVMRLVAMTVDMPGH</sequence>
<dbReference type="Pfam" id="PF11391">
    <property type="entry name" value="DUF2798"/>
    <property type="match status" value="1"/>
</dbReference>